<comment type="caution">
    <text evidence="11">The sequence shown here is derived from an EMBL/GenBank/DDBJ whole genome shotgun (WGS) entry which is preliminary data.</text>
</comment>
<dbReference type="GO" id="GO:0016705">
    <property type="term" value="F:oxidoreductase activity, acting on paired donors, with incorporation or reduction of molecular oxygen"/>
    <property type="evidence" value="ECO:0007669"/>
    <property type="project" value="InterPro"/>
</dbReference>
<reference evidence="11 12" key="1">
    <citation type="journal article" date="2010" name="Proc. Natl. Acad. Sci. U.S.A.">
        <title>Insights into evolution of multicellular fungi from the assembled chromosomes of the mushroom Coprinopsis cinerea (Coprinus cinereus).</title>
        <authorList>
            <person name="Stajich J.E."/>
            <person name="Wilke S.K."/>
            <person name="Ahren D."/>
            <person name="Au C.H."/>
            <person name="Birren B.W."/>
            <person name="Borodovsky M."/>
            <person name="Burns C."/>
            <person name="Canback B."/>
            <person name="Casselton L.A."/>
            <person name="Cheng C.K."/>
            <person name="Deng J."/>
            <person name="Dietrich F.S."/>
            <person name="Fargo D.C."/>
            <person name="Farman M.L."/>
            <person name="Gathman A.C."/>
            <person name="Goldberg J."/>
            <person name="Guigo R."/>
            <person name="Hoegger P.J."/>
            <person name="Hooker J.B."/>
            <person name="Huggins A."/>
            <person name="James T.Y."/>
            <person name="Kamada T."/>
            <person name="Kilaru S."/>
            <person name="Kodira C."/>
            <person name="Kues U."/>
            <person name="Kupfer D."/>
            <person name="Kwan H.S."/>
            <person name="Lomsadze A."/>
            <person name="Li W."/>
            <person name="Lilly W.W."/>
            <person name="Ma L.J."/>
            <person name="Mackey A.J."/>
            <person name="Manning G."/>
            <person name="Martin F."/>
            <person name="Muraguchi H."/>
            <person name="Natvig D.O."/>
            <person name="Palmerini H."/>
            <person name="Ramesh M.A."/>
            <person name="Rehmeyer C.J."/>
            <person name="Roe B.A."/>
            <person name="Shenoy N."/>
            <person name="Stanke M."/>
            <person name="Ter-Hovhannisyan V."/>
            <person name="Tunlid A."/>
            <person name="Velagapudi R."/>
            <person name="Vision T.J."/>
            <person name="Zeng Q."/>
            <person name="Zolan M.E."/>
            <person name="Pukkila P.J."/>
        </authorList>
    </citation>
    <scope>NUCLEOTIDE SEQUENCE [LARGE SCALE GENOMIC DNA]</scope>
    <source>
        <strain evidence="12">Okayama-7 / 130 / ATCC MYA-4618 / FGSC 9003</strain>
    </source>
</reference>
<dbReference type="RefSeq" id="XP_001840328.2">
    <property type="nucleotide sequence ID" value="XM_001840276.2"/>
</dbReference>
<dbReference type="GeneID" id="6016963"/>
<dbReference type="Gene3D" id="1.10.630.10">
    <property type="entry name" value="Cytochrome P450"/>
    <property type="match status" value="1"/>
</dbReference>
<evidence type="ECO:0000256" key="4">
    <source>
        <dbReference type="ARBA" id="ARBA00022617"/>
    </source>
</evidence>
<evidence type="ECO:0000256" key="10">
    <source>
        <dbReference type="RuleBase" id="RU000461"/>
    </source>
</evidence>
<dbReference type="InParanoid" id="A8PC68"/>
<keyword evidence="7 9" id="KW-0408">Iron</keyword>
<dbReference type="eggNOG" id="KOG0156">
    <property type="taxonomic scope" value="Eukaryota"/>
</dbReference>
<evidence type="ECO:0000313" key="12">
    <source>
        <dbReference type="Proteomes" id="UP000001861"/>
    </source>
</evidence>
<evidence type="ECO:0000256" key="3">
    <source>
        <dbReference type="ARBA" id="ARBA00010617"/>
    </source>
</evidence>
<evidence type="ECO:0000256" key="8">
    <source>
        <dbReference type="ARBA" id="ARBA00023033"/>
    </source>
</evidence>
<keyword evidence="12" id="KW-1185">Reference proteome</keyword>
<dbReference type="HOGENOM" id="CLU_001570_2_3_1"/>
<accession>A8PC68</accession>
<dbReference type="OrthoDB" id="2789670at2759"/>
<dbReference type="GO" id="GO:0020037">
    <property type="term" value="F:heme binding"/>
    <property type="evidence" value="ECO:0007669"/>
    <property type="project" value="InterPro"/>
</dbReference>
<evidence type="ECO:0000256" key="7">
    <source>
        <dbReference type="ARBA" id="ARBA00023004"/>
    </source>
</evidence>
<dbReference type="InterPro" id="IPR002401">
    <property type="entry name" value="Cyt_P450_E_grp-I"/>
</dbReference>
<dbReference type="InterPro" id="IPR001128">
    <property type="entry name" value="Cyt_P450"/>
</dbReference>
<keyword evidence="4 9" id="KW-0349">Heme</keyword>
<dbReference type="GO" id="GO:0005506">
    <property type="term" value="F:iron ion binding"/>
    <property type="evidence" value="ECO:0007669"/>
    <property type="project" value="InterPro"/>
</dbReference>
<protein>
    <submittedName>
        <fullName evidence="11">Cytochrome P450</fullName>
    </submittedName>
</protein>
<dbReference type="Pfam" id="PF00067">
    <property type="entry name" value="p450"/>
    <property type="match status" value="1"/>
</dbReference>
<gene>
    <name evidence="11" type="ORF">CC1G_05214</name>
</gene>
<dbReference type="PANTHER" id="PTHR46300:SF7">
    <property type="entry name" value="P450, PUTATIVE (EUROFUNG)-RELATED"/>
    <property type="match status" value="1"/>
</dbReference>
<comment type="cofactor">
    <cofactor evidence="1 9">
        <name>heme</name>
        <dbReference type="ChEBI" id="CHEBI:30413"/>
    </cofactor>
</comment>
<evidence type="ECO:0000256" key="5">
    <source>
        <dbReference type="ARBA" id="ARBA00022723"/>
    </source>
</evidence>
<dbReference type="STRING" id="240176.A8PC68"/>
<dbReference type="PROSITE" id="PS00086">
    <property type="entry name" value="CYTOCHROME_P450"/>
    <property type="match status" value="1"/>
</dbReference>
<comment type="pathway">
    <text evidence="2">Secondary metabolite biosynthesis.</text>
</comment>
<dbReference type="PRINTS" id="PR00463">
    <property type="entry name" value="EP450I"/>
</dbReference>
<dbReference type="CDD" id="cd11065">
    <property type="entry name" value="CYP64-like"/>
    <property type="match status" value="1"/>
</dbReference>
<dbReference type="InterPro" id="IPR036396">
    <property type="entry name" value="Cyt_P450_sf"/>
</dbReference>
<keyword evidence="8 10" id="KW-0503">Monooxygenase</keyword>
<evidence type="ECO:0000256" key="1">
    <source>
        <dbReference type="ARBA" id="ARBA00001971"/>
    </source>
</evidence>
<keyword evidence="6 10" id="KW-0560">Oxidoreductase</keyword>
<dbReference type="SUPFAM" id="SSF48264">
    <property type="entry name" value="Cytochrome P450"/>
    <property type="match status" value="1"/>
</dbReference>
<evidence type="ECO:0000256" key="9">
    <source>
        <dbReference type="PIRSR" id="PIRSR602401-1"/>
    </source>
</evidence>
<evidence type="ECO:0000313" key="11">
    <source>
        <dbReference type="EMBL" id="EAU81384.2"/>
    </source>
</evidence>
<dbReference type="AlphaFoldDB" id="A8PC68"/>
<dbReference type="Proteomes" id="UP000001861">
    <property type="component" value="Unassembled WGS sequence"/>
</dbReference>
<dbReference type="KEGG" id="cci:CC1G_05214"/>
<dbReference type="InterPro" id="IPR017972">
    <property type="entry name" value="Cyt_P450_CS"/>
</dbReference>
<evidence type="ECO:0000256" key="2">
    <source>
        <dbReference type="ARBA" id="ARBA00005179"/>
    </source>
</evidence>
<dbReference type="GO" id="GO:0004497">
    <property type="term" value="F:monooxygenase activity"/>
    <property type="evidence" value="ECO:0007669"/>
    <property type="project" value="UniProtKB-KW"/>
</dbReference>
<dbReference type="OMA" id="MHQLKAI"/>
<keyword evidence="5 9" id="KW-0479">Metal-binding</keyword>
<evidence type="ECO:0000256" key="6">
    <source>
        <dbReference type="ARBA" id="ARBA00023002"/>
    </source>
</evidence>
<comment type="similarity">
    <text evidence="3 10">Belongs to the cytochrome P450 family.</text>
</comment>
<dbReference type="PANTHER" id="PTHR46300">
    <property type="entry name" value="P450, PUTATIVE (EUROFUNG)-RELATED-RELATED"/>
    <property type="match status" value="1"/>
</dbReference>
<dbReference type="EMBL" id="AACS02000011">
    <property type="protein sequence ID" value="EAU81384.2"/>
    <property type="molecule type" value="Genomic_DNA"/>
</dbReference>
<proteinExistence type="inferred from homology"/>
<feature type="binding site" description="axial binding residue" evidence="9">
    <location>
        <position position="450"/>
    </location>
    <ligand>
        <name>heme</name>
        <dbReference type="ChEBI" id="CHEBI:30413"/>
    </ligand>
    <ligandPart>
        <name>Fe</name>
        <dbReference type="ChEBI" id="CHEBI:18248"/>
    </ligandPart>
</feature>
<dbReference type="VEuPathDB" id="FungiDB:CC1G_05214"/>
<organism evidence="11 12">
    <name type="scientific">Coprinopsis cinerea (strain Okayama-7 / 130 / ATCC MYA-4618 / FGSC 9003)</name>
    <name type="common">Inky cap fungus</name>
    <name type="synonym">Hormographiella aspergillata</name>
    <dbReference type="NCBI Taxonomy" id="240176"/>
    <lineage>
        <taxon>Eukaryota</taxon>
        <taxon>Fungi</taxon>
        <taxon>Dikarya</taxon>
        <taxon>Basidiomycota</taxon>
        <taxon>Agaricomycotina</taxon>
        <taxon>Agaricomycetes</taxon>
        <taxon>Agaricomycetidae</taxon>
        <taxon>Agaricales</taxon>
        <taxon>Agaricineae</taxon>
        <taxon>Psathyrellaceae</taxon>
        <taxon>Coprinopsis</taxon>
    </lineage>
</organism>
<sequence>MASSTPYLWASCTLLVAHILWRKLLWHRRSKGYKLPPSPRRGYPLLGHALDVPRSNEHVVFREWSKELGRDIFYLDAAGTPIVVVNTIELATEMLEKRSRIYSSRPGSIMMNDLMGWGWVISNLPYGEKWKERRKLFQRHFSPANKASHQFCEQEHISKLLVKLLDSPDGFMGHTRHMVGGIAYSIAYGLSVQPNNDPYIQLAEAAIKSAVEAAVPGAFLVDFVPALRYVPEWVPGAGFKKKAREWKRLNNKMRNKPFEEAEAQINEGIARPSFIRKALEDLDTSGNVAHQREVIQDTAGMVFAAAADTTTSALCTFFLAMMCYPKVQKRAQEELDRVLGIGTLPQSEDENRLPYINAIVKEVLRLIFEYHEAEVPESNGAGVPHLSSEDDIFNDYFIPQGTIIIANTWAMLHNEHEYPNPEEFIPERFLGSNPARDPSSIAFGFGRRQCPGAHIGQSTLWLTAASVLSLFDISKPVGPDGAVAETTVEYDGGVIVHPKPFECNITPRSLVAVKTIRSLCT</sequence>
<name>A8PC68_COPC7</name>
<dbReference type="InterPro" id="IPR050364">
    <property type="entry name" value="Cytochrome_P450_fung"/>
</dbReference>
<dbReference type="PRINTS" id="PR00385">
    <property type="entry name" value="P450"/>
</dbReference>